<protein>
    <submittedName>
        <fullName evidence="1">(Perigord truffle) hypothetical protein</fullName>
    </submittedName>
</protein>
<dbReference type="HOGENOM" id="CLU_2814291_0_0_1"/>
<proteinExistence type="predicted"/>
<reference evidence="1 2" key="1">
    <citation type="journal article" date="2010" name="Nature">
        <title>Perigord black truffle genome uncovers evolutionary origins and mechanisms of symbiosis.</title>
        <authorList>
            <person name="Martin F."/>
            <person name="Kohler A."/>
            <person name="Murat C."/>
            <person name="Balestrini R."/>
            <person name="Coutinho P.M."/>
            <person name="Jaillon O."/>
            <person name="Montanini B."/>
            <person name="Morin E."/>
            <person name="Noel B."/>
            <person name="Percudani R."/>
            <person name="Porcel B."/>
            <person name="Rubini A."/>
            <person name="Amicucci A."/>
            <person name="Amselem J."/>
            <person name="Anthouard V."/>
            <person name="Arcioni S."/>
            <person name="Artiguenave F."/>
            <person name="Aury J.M."/>
            <person name="Ballario P."/>
            <person name="Bolchi A."/>
            <person name="Brenna A."/>
            <person name="Brun A."/>
            <person name="Buee M."/>
            <person name="Cantarel B."/>
            <person name="Chevalier G."/>
            <person name="Couloux A."/>
            <person name="Da Silva C."/>
            <person name="Denoeud F."/>
            <person name="Duplessis S."/>
            <person name="Ghignone S."/>
            <person name="Hilselberger B."/>
            <person name="Iotti M."/>
            <person name="Marcais B."/>
            <person name="Mello A."/>
            <person name="Miranda M."/>
            <person name="Pacioni G."/>
            <person name="Quesneville H."/>
            <person name="Riccioni C."/>
            <person name="Ruotolo R."/>
            <person name="Splivallo R."/>
            <person name="Stocchi V."/>
            <person name="Tisserant E."/>
            <person name="Viscomi A.R."/>
            <person name="Zambonelli A."/>
            <person name="Zampieri E."/>
            <person name="Henrissat B."/>
            <person name="Lebrun M.H."/>
            <person name="Paolocci F."/>
            <person name="Bonfante P."/>
            <person name="Ottonello S."/>
            <person name="Wincker P."/>
        </authorList>
    </citation>
    <scope>NUCLEOTIDE SEQUENCE [LARGE SCALE GENOMIC DNA]</scope>
    <source>
        <strain evidence="1 2">Mel28</strain>
    </source>
</reference>
<organism evidence="1 2">
    <name type="scientific">Tuber melanosporum (strain Mel28)</name>
    <name type="common">Perigord black truffle</name>
    <dbReference type="NCBI Taxonomy" id="656061"/>
    <lineage>
        <taxon>Eukaryota</taxon>
        <taxon>Fungi</taxon>
        <taxon>Dikarya</taxon>
        <taxon>Ascomycota</taxon>
        <taxon>Pezizomycotina</taxon>
        <taxon>Pezizomycetes</taxon>
        <taxon>Pezizales</taxon>
        <taxon>Tuberaceae</taxon>
        <taxon>Tuber</taxon>
    </lineage>
</organism>
<dbReference type="PROSITE" id="PS51257">
    <property type="entry name" value="PROKAR_LIPOPROTEIN"/>
    <property type="match status" value="1"/>
</dbReference>
<dbReference type="AlphaFoldDB" id="D5GHU2"/>
<evidence type="ECO:0000313" key="2">
    <source>
        <dbReference type="Proteomes" id="UP000006911"/>
    </source>
</evidence>
<name>D5GHU2_TUBMM</name>
<sequence>MGGKEGENHWRTHQSRVYLRTWYHTLPHFLTLSCTIILCNCHIYPKYLSTLYTCTVQYFYTHINKQS</sequence>
<evidence type="ECO:0000313" key="1">
    <source>
        <dbReference type="EMBL" id="CAZ84085.1"/>
    </source>
</evidence>
<dbReference type="RefSeq" id="XP_002839894.1">
    <property type="nucleotide sequence ID" value="XM_002839848.1"/>
</dbReference>
<dbReference type="EMBL" id="FN430321">
    <property type="protein sequence ID" value="CAZ84085.1"/>
    <property type="molecule type" value="Genomic_DNA"/>
</dbReference>
<dbReference type="Proteomes" id="UP000006911">
    <property type="component" value="Unassembled WGS sequence"/>
</dbReference>
<gene>
    <name evidence="1" type="ORF">GSTUM_00008113001</name>
</gene>
<accession>D5GHU2</accession>
<dbReference type="GeneID" id="9184178"/>
<keyword evidence="2" id="KW-1185">Reference proteome</keyword>
<dbReference type="KEGG" id="tml:GSTUM_00008113001"/>
<dbReference type="InParanoid" id="D5GHU2"/>